<dbReference type="Gene3D" id="3.40.190.10">
    <property type="entry name" value="Periplasmic binding protein-like II"/>
    <property type="match status" value="2"/>
</dbReference>
<proteinExistence type="predicted"/>
<comment type="caution">
    <text evidence="4">The sequence shown here is derived from an EMBL/GenBank/DDBJ whole genome shotgun (WGS) entry which is preliminary data.</text>
</comment>
<name>A0A7J0BK69_9BACT</name>
<dbReference type="SUPFAM" id="SSF53850">
    <property type="entry name" value="Periplasmic binding protein-like II"/>
    <property type="match status" value="1"/>
</dbReference>
<gene>
    <name evidence="4" type="ORF">DSM101010T_19370</name>
</gene>
<reference evidence="4 5" key="1">
    <citation type="submission" date="2020-05" db="EMBL/GenBank/DDBJ databases">
        <title>Draft genome sequence of Desulfovibrio sp. strain HN2T.</title>
        <authorList>
            <person name="Ueno A."/>
            <person name="Tamazawa S."/>
            <person name="Tamamura S."/>
            <person name="Murakami T."/>
            <person name="Kiyama T."/>
            <person name="Inomata H."/>
            <person name="Amano Y."/>
            <person name="Miyakawa K."/>
            <person name="Tamaki H."/>
            <person name="Naganuma T."/>
            <person name="Kaneko K."/>
        </authorList>
    </citation>
    <scope>NUCLEOTIDE SEQUENCE [LARGE SCALE GENOMIC DNA]</scope>
    <source>
        <strain evidence="4 5">HN2</strain>
    </source>
</reference>
<evidence type="ECO:0000256" key="1">
    <source>
        <dbReference type="ARBA" id="ARBA00022729"/>
    </source>
</evidence>
<feature type="domain" description="Solute-binding protein family 3/N-terminal" evidence="3">
    <location>
        <begin position="25"/>
        <end position="248"/>
    </location>
</feature>
<protein>
    <submittedName>
        <fullName evidence="4">ABC transporter substrate-binding protein</fullName>
    </submittedName>
</protein>
<keyword evidence="5" id="KW-1185">Reference proteome</keyword>
<dbReference type="PANTHER" id="PTHR35936">
    <property type="entry name" value="MEMBRANE-BOUND LYTIC MUREIN TRANSGLYCOSYLASE F"/>
    <property type="match status" value="1"/>
</dbReference>
<keyword evidence="1 2" id="KW-0732">Signal</keyword>
<dbReference type="PANTHER" id="PTHR35936:SF25">
    <property type="entry name" value="ABC TRANSPORTER SUBSTRATE-BINDING PROTEIN"/>
    <property type="match status" value="1"/>
</dbReference>
<evidence type="ECO:0000256" key="2">
    <source>
        <dbReference type="SAM" id="SignalP"/>
    </source>
</evidence>
<sequence>MRYFAGVFWGLLFLLTARSAVAEDVLRFASQDFPPFSYAENGTAAGPFADIVNMVCAEAGLTCPIAILPWGRALERVRNGNAEGLFPLGWNDERATWLRPSPPVLTTEYGFFATVDSGKKYERPGDLQGKRVGVYGPSNTSHALHQLWKQRRSFTIDMRPDSESGFFKLPRNRVDFVFSNRDVGDAVIRKNNITGVVYAGNYTVLNYLFGFSLAPEVQPAVDRFLETLARMKERGDVASVLGRYRLTSAH</sequence>
<evidence type="ECO:0000313" key="4">
    <source>
        <dbReference type="EMBL" id="GFM33572.1"/>
    </source>
</evidence>
<dbReference type="Proteomes" id="UP000503840">
    <property type="component" value="Unassembled WGS sequence"/>
</dbReference>
<dbReference type="EMBL" id="BLVO01000013">
    <property type="protein sequence ID" value="GFM33572.1"/>
    <property type="molecule type" value="Genomic_DNA"/>
</dbReference>
<accession>A0A7J0BK69</accession>
<evidence type="ECO:0000313" key="5">
    <source>
        <dbReference type="Proteomes" id="UP000503840"/>
    </source>
</evidence>
<feature type="signal peptide" evidence="2">
    <location>
        <begin position="1"/>
        <end position="22"/>
    </location>
</feature>
<dbReference type="InterPro" id="IPR001638">
    <property type="entry name" value="Solute-binding_3/MltF_N"/>
</dbReference>
<dbReference type="Pfam" id="PF00497">
    <property type="entry name" value="SBP_bac_3"/>
    <property type="match status" value="1"/>
</dbReference>
<dbReference type="SMART" id="SM00062">
    <property type="entry name" value="PBPb"/>
    <property type="match status" value="1"/>
</dbReference>
<organism evidence="4 5">
    <name type="scientific">Desulfovibrio subterraneus</name>
    <dbReference type="NCBI Taxonomy" id="2718620"/>
    <lineage>
        <taxon>Bacteria</taxon>
        <taxon>Pseudomonadati</taxon>
        <taxon>Thermodesulfobacteriota</taxon>
        <taxon>Desulfovibrionia</taxon>
        <taxon>Desulfovibrionales</taxon>
        <taxon>Desulfovibrionaceae</taxon>
        <taxon>Desulfovibrio</taxon>
    </lineage>
</organism>
<dbReference type="AlphaFoldDB" id="A0A7J0BK69"/>
<feature type="chain" id="PRO_5029449057" evidence="2">
    <location>
        <begin position="23"/>
        <end position="250"/>
    </location>
</feature>
<evidence type="ECO:0000259" key="3">
    <source>
        <dbReference type="SMART" id="SM00062"/>
    </source>
</evidence>
<dbReference type="RefSeq" id="WP_174405219.1">
    <property type="nucleotide sequence ID" value="NZ_BLVO01000013.1"/>
</dbReference>